<dbReference type="EMBL" id="UINC01018299">
    <property type="protein sequence ID" value="SVA76740.1"/>
    <property type="molecule type" value="Genomic_DNA"/>
</dbReference>
<evidence type="ECO:0000313" key="2">
    <source>
        <dbReference type="EMBL" id="SVA76740.1"/>
    </source>
</evidence>
<dbReference type="SUPFAM" id="SSF46565">
    <property type="entry name" value="Chaperone J-domain"/>
    <property type="match status" value="1"/>
</dbReference>
<dbReference type="PANTHER" id="PTHR24074">
    <property type="entry name" value="CO-CHAPERONE PROTEIN DJLA"/>
    <property type="match status" value="1"/>
</dbReference>
<reference evidence="2" key="1">
    <citation type="submission" date="2018-05" db="EMBL/GenBank/DDBJ databases">
        <authorList>
            <person name="Lanie J.A."/>
            <person name="Ng W.-L."/>
            <person name="Kazmierczak K.M."/>
            <person name="Andrzejewski T.M."/>
            <person name="Davidsen T.M."/>
            <person name="Wayne K.J."/>
            <person name="Tettelin H."/>
            <person name="Glass J.I."/>
            <person name="Rusch D."/>
            <person name="Podicherti R."/>
            <person name="Tsui H.-C.T."/>
            <person name="Winkler M.E."/>
        </authorList>
    </citation>
    <scope>NUCLEOTIDE SEQUENCE</scope>
</reference>
<dbReference type="InterPro" id="IPR007791">
    <property type="entry name" value="DjlA_N"/>
</dbReference>
<dbReference type="InterPro" id="IPR029024">
    <property type="entry name" value="TerB-like"/>
</dbReference>
<gene>
    <name evidence="2" type="ORF">METZ01_LOCUS129594</name>
</gene>
<dbReference type="SMART" id="SM00271">
    <property type="entry name" value="DnaJ"/>
    <property type="match status" value="1"/>
</dbReference>
<organism evidence="2">
    <name type="scientific">marine metagenome</name>
    <dbReference type="NCBI Taxonomy" id="408172"/>
    <lineage>
        <taxon>unclassified sequences</taxon>
        <taxon>metagenomes</taxon>
        <taxon>ecological metagenomes</taxon>
    </lineage>
</organism>
<proteinExistence type="predicted"/>
<protein>
    <recommendedName>
        <fullName evidence="1">J domain-containing protein</fullName>
    </recommendedName>
</protein>
<feature type="domain" description="J" evidence="1">
    <location>
        <begin position="183"/>
        <end position="247"/>
    </location>
</feature>
<accession>A0A381YIG5</accession>
<evidence type="ECO:0000259" key="1">
    <source>
        <dbReference type="PROSITE" id="PS50076"/>
    </source>
</evidence>
<dbReference type="InterPro" id="IPR001623">
    <property type="entry name" value="DnaJ_domain"/>
</dbReference>
<dbReference type="SUPFAM" id="SSF158682">
    <property type="entry name" value="TerB-like"/>
    <property type="match status" value="1"/>
</dbReference>
<dbReference type="Pfam" id="PF00226">
    <property type="entry name" value="DnaJ"/>
    <property type="match status" value="1"/>
</dbReference>
<dbReference type="Pfam" id="PF05099">
    <property type="entry name" value="TerB"/>
    <property type="match status" value="1"/>
</dbReference>
<dbReference type="InterPro" id="IPR036869">
    <property type="entry name" value="J_dom_sf"/>
</dbReference>
<dbReference type="Gene3D" id="1.10.287.110">
    <property type="entry name" value="DnaJ domain"/>
    <property type="match status" value="1"/>
</dbReference>
<dbReference type="Gene3D" id="1.10.3680.10">
    <property type="entry name" value="TerB-like"/>
    <property type="match status" value="1"/>
</dbReference>
<dbReference type="InterPro" id="IPR050817">
    <property type="entry name" value="DjlA_DnaK_co-chaperone"/>
</dbReference>
<dbReference type="PRINTS" id="PR00625">
    <property type="entry name" value="JDOMAIN"/>
</dbReference>
<sequence>MTIGKKLLWGSLGWVLGGPIGAVLGYAFASMDEGNTRQSWSQTGTFGHQKYPRTKPGDFIVSLLVLFAKVMKADKKLLKSELDYVKQFLRQQFTIRETQEFMVLLKDILKQEYALKDVCRQIQRSMDHPSRLEIIHILFGLSAADGEVHPDEVRVIHTIANYLNINQHDYESIKAMFVGDSSASYTILEIDSTVSDQEVKKAYRRMANKYHPDKVSHLGKDLRKVAEEKFKSVNEAYQTIKKERGLK</sequence>
<dbReference type="CDD" id="cd06257">
    <property type="entry name" value="DnaJ"/>
    <property type="match status" value="1"/>
</dbReference>
<name>A0A381YIG5_9ZZZZ</name>
<dbReference type="PROSITE" id="PS50076">
    <property type="entry name" value="DNAJ_2"/>
    <property type="match status" value="1"/>
</dbReference>
<dbReference type="AlphaFoldDB" id="A0A381YIG5"/>